<reference evidence="3 4" key="1">
    <citation type="submission" date="2023-07" db="EMBL/GenBank/DDBJ databases">
        <title>Sequencing the genomes of 1000 actinobacteria strains.</title>
        <authorList>
            <person name="Klenk H.-P."/>
        </authorList>
    </citation>
    <scope>NUCLEOTIDE SEQUENCE [LARGE SCALE GENOMIC DNA]</scope>
    <source>
        <strain evidence="3 4">DSM 44709</strain>
    </source>
</reference>
<dbReference type="InterPro" id="IPR003675">
    <property type="entry name" value="Rce1/LyrA-like_dom"/>
</dbReference>
<dbReference type="GO" id="GO:0006508">
    <property type="term" value="P:proteolysis"/>
    <property type="evidence" value="ECO:0007669"/>
    <property type="project" value="UniProtKB-KW"/>
</dbReference>
<feature type="transmembrane region" description="Helical" evidence="1">
    <location>
        <begin position="184"/>
        <end position="200"/>
    </location>
</feature>
<keyword evidence="4" id="KW-1185">Reference proteome</keyword>
<feature type="transmembrane region" description="Helical" evidence="1">
    <location>
        <begin position="80"/>
        <end position="103"/>
    </location>
</feature>
<dbReference type="Pfam" id="PF02517">
    <property type="entry name" value="Rce1-like"/>
    <property type="match status" value="1"/>
</dbReference>
<dbReference type="GO" id="GO:0080120">
    <property type="term" value="P:CAAX-box protein maturation"/>
    <property type="evidence" value="ECO:0007669"/>
    <property type="project" value="UniProtKB-ARBA"/>
</dbReference>
<dbReference type="Proteomes" id="UP001240236">
    <property type="component" value="Unassembled WGS sequence"/>
</dbReference>
<feature type="transmembrane region" description="Helical" evidence="1">
    <location>
        <begin position="153"/>
        <end position="172"/>
    </location>
</feature>
<gene>
    <name evidence="3" type="ORF">J2S42_001366</name>
</gene>
<keyword evidence="1" id="KW-0812">Transmembrane</keyword>
<dbReference type="PANTHER" id="PTHR39430:SF1">
    <property type="entry name" value="PROTEASE"/>
    <property type="match status" value="1"/>
</dbReference>
<keyword evidence="1" id="KW-0472">Membrane</keyword>
<evidence type="ECO:0000256" key="1">
    <source>
        <dbReference type="SAM" id="Phobius"/>
    </source>
</evidence>
<dbReference type="GO" id="GO:0004175">
    <property type="term" value="F:endopeptidase activity"/>
    <property type="evidence" value="ECO:0007669"/>
    <property type="project" value="UniProtKB-ARBA"/>
</dbReference>
<feature type="transmembrane region" description="Helical" evidence="1">
    <location>
        <begin position="41"/>
        <end position="59"/>
    </location>
</feature>
<dbReference type="EMBL" id="JAUSUZ010000001">
    <property type="protein sequence ID" value="MDQ0364697.1"/>
    <property type="molecule type" value="Genomic_DNA"/>
</dbReference>
<dbReference type="RefSeq" id="WP_307236306.1">
    <property type="nucleotide sequence ID" value="NZ_JAUSUZ010000001.1"/>
</dbReference>
<keyword evidence="3" id="KW-0378">Hydrolase</keyword>
<evidence type="ECO:0000313" key="4">
    <source>
        <dbReference type="Proteomes" id="UP001240236"/>
    </source>
</evidence>
<feature type="transmembrane region" description="Helical" evidence="1">
    <location>
        <begin position="207"/>
        <end position="229"/>
    </location>
</feature>
<protein>
    <submittedName>
        <fullName evidence="3">Membrane protease YdiL (CAAX protease family)</fullName>
    </submittedName>
</protein>
<name>A0AAE4AW46_9ACTN</name>
<accession>A0AAE4AW46</accession>
<dbReference type="PANTHER" id="PTHR39430">
    <property type="entry name" value="MEMBRANE-ASSOCIATED PROTEASE-RELATED"/>
    <property type="match status" value="1"/>
</dbReference>
<feature type="domain" description="CAAX prenyl protease 2/Lysostaphin resistance protein A-like" evidence="2">
    <location>
        <begin position="121"/>
        <end position="218"/>
    </location>
</feature>
<sequence>MTTIPRFPLPVRAVLTLAAMFVASLSGAVALLLPAGTGQGVATHLCATVTGIGLAIALVRGVDRRPVAALGLGRPALRASLAALAVTGACTAAGNGLAVALGLTTPSPDMPDMPMWTLLSSVLLVLTRSFLLQGIPEEVLFRGYLVQTALGRLPLWGVTALSVLVFGVPHLLSRSGAQSFGQQVVFLLLPIGFALLATALRLRTGSVWPAVAVHGGFHVSWWVAALWVTPRPETYGAYLAVVGGVLLVVGLAAAILEVRRTRAASPGSAPRALDGSVRP</sequence>
<evidence type="ECO:0000259" key="2">
    <source>
        <dbReference type="Pfam" id="PF02517"/>
    </source>
</evidence>
<organism evidence="3 4">
    <name type="scientific">Catenuloplanes indicus</name>
    <dbReference type="NCBI Taxonomy" id="137267"/>
    <lineage>
        <taxon>Bacteria</taxon>
        <taxon>Bacillati</taxon>
        <taxon>Actinomycetota</taxon>
        <taxon>Actinomycetes</taxon>
        <taxon>Micromonosporales</taxon>
        <taxon>Micromonosporaceae</taxon>
        <taxon>Catenuloplanes</taxon>
    </lineage>
</organism>
<keyword evidence="1" id="KW-1133">Transmembrane helix</keyword>
<feature type="transmembrane region" description="Helical" evidence="1">
    <location>
        <begin position="115"/>
        <end position="132"/>
    </location>
</feature>
<feature type="transmembrane region" description="Helical" evidence="1">
    <location>
        <begin position="12"/>
        <end position="35"/>
    </location>
</feature>
<proteinExistence type="predicted"/>
<dbReference type="AlphaFoldDB" id="A0AAE4AW46"/>
<feature type="transmembrane region" description="Helical" evidence="1">
    <location>
        <begin position="235"/>
        <end position="256"/>
    </location>
</feature>
<evidence type="ECO:0000313" key="3">
    <source>
        <dbReference type="EMBL" id="MDQ0364697.1"/>
    </source>
</evidence>
<keyword evidence="3" id="KW-0645">Protease</keyword>
<comment type="caution">
    <text evidence="3">The sequence shown here is derived from an EMBL/GenBank/DDBJ whole genome shotgun (WGS) entry which is preliminary data.</text>
</comment>